<keyword evidence="4" id="KW-0677">Repeat</keyword>
<dbReference type="Gene3D" id="3.30.70.1450">
    <property type="entry name" value="Regulator of K+ conductance, C-terminal domain"/>
    <property type="match status" value="2"/>
</dbReference>
<dbReference type="PANTHER" id="PTHR43652">
    <property type="entry name" value="BASIC AMINO ACID ANTIPORTER YFCC-RELATED"/>
    <property type="match status" value="1"/>
</dbReference>
<keyword evidence="2" id="KW-0813">Transport</keyword>
<comment type="caution">
    <text evidence="9">The sequence shown here is derived from an EMBL/GenBank/DDBJ whole genome shotgun (WGS) entry which is preliminary data.</text>
</comment>
<feature type="transmembrane region" description="Helical" evidence="7">
    <location>
        <begin position="481"/>
        <end position="501"/>
    </location>
</feature>
<keyword evidence="3 7" id="KW-0812">Transmembrane</keyword>
<feature type="transmembrane region" description="Helical" evidence="7">
    <location>
        <begin position="573"/>
        <end position="593"/>
    </location>
</feature>
<protein>
    <submittedName>
        <fullName evidence="9">SLC13 family permease</fullName>
    </submittedName>
</protein>
<keyword evidence="6 7" id="KW-0472">Membrane</keyword>
<feature type="transmembrane region" description="Helical" evidence="7">
    <location>
        <begin position="405"/>
        <end position="438"/>
    </location>
</feature>
<dbReference type="PANTHER" id="PTHR43652:SF2">
    <property type="entry name" value="BASIC AMINO ACID ANTIPORTER YFCC-RELATED"/>
    <property type="match status" value="1"/>
</dbReference>
<feature type="transmembrane region" description="Helical" evidence="7">
    <location>
        <begin position="507"/>
        <end position="528"/>
    </location>
</feature>
<evidence type="ECO:0000256" key="2">
    <source>
        <dbReference type="ARBA" id="ARBA00022448"/>
    </source>
</evidence>
<feature type="transmembrane region" description="Helical" evidence="7">
    <location>
        <begin position="111"/>
        <end position="128"/>
    </location>
</feature>
<evidence type="ECO:0000259" key="8">
    <source>
        <dbReference type="PROSITE" id="PS51202"/>
    </source>
</evidence>
<name>A0ABW2L5A0_9BACT</name>
<proteinExistence type="predicted"/>
<dbReference type="EMBL" id="JBHTBS010000004">
    <property type="protein sequence ID" value="MFC7337544.1"/>
    <property type="molecule type" value="Genomic_DNA"/>
</dbReference>
<feature type="transmembrane region" description="Helical" evidence="7">
    <location>
        <begin position="450"/>
        <end position="469"/>
    </location>
</feature>
<comment type="subcellular location">
    <subcellularLocation>
        <location evidence="1">Membrane</location>
        <topology evidence="1">Multi-pass membrane protein</topology>
    </subcellularLocation>
</comment>
<dbReference type="InterPro" id="IPR051679">
    <property type="entry name" value="DASS-Related_Transporters"/>
</dbReference>
<reference evidence="10" key="1">
    <citation type="journal article" date="2019" name="Int. J. Syst. Evol. Microbiol.">
        <title>The Global Catalogue of Microorganisms (GCM) 10K type strain sequencing project: providing services to taxonomists for standard genome sequencing and annotation.</title>
        <authorList>
            <consortium name="The Broad Institute Genomics Platform"/>
            <consortium name="The Broad Institute Genome Sequencing Center for Infectious Disease"/>
            <person name="Wu L."/>
            <person name="Ma J."/>
        </authorList>
    </citation>
    <scope>NUCLEOTIDE SEQUENCE [LARGE SCALE GENOMIC DNA]</scope>
    <source>
        <strain evidence="10">CGMCC 4.1467</strain>
    </source>
</reference>
<keyword evidence="5 7" id="KW-1133">Transmembrane helix</keyword>
<evidence type="ECO:0000256" key="6">
    <source>
        <dbReference type="ARBA" id="ARBA00023136"/>
    </source>
</evidence>
<evidence type="ECO:0000256" key="7">
    <source>
        <dbReference type="SAM" id="Phobius"/>
    </source>
</evidence>
<dbReference type="Pfam" id="PF02080">
    <property type="entry name" value="TrkA_C"/>
    <property type="match status" value="2"/>
</dbReference>
<sequence>MTPQTIEMLVTFAVLGAVFFIFLREWLPVDMAALGGMCVLLAIGVLDENDLGKVFSNAAPMTIGAMFVLSEALTRTGAIDWLAGKFAKWAGSSLLRAVLVLALIVMPLSAFLNNTPVVVVFLPVLMAYSRSTGIRASKLLIPLSFLSILGGTTTLIGTSTNLLVAGVASNAGQPSFSIFEISGLGLIYAAIGFLYLYFVGHRLLPNRDTVSSLLGAEDTRHFSSAAEIGPDSSLIGQRLLDVEVFADRKKVVVYEVSRRGRRVEDIPLDALVLEEKDVLWFRATSKALADMRAMSDLVLYPEKVGEAEAGKEVMSVEAIIGSQSKLIGKTVRSSNVRRKYGVVVMAVHRKGVNMKEGYQDLRLDFGDTLLLEGPVQGLAQMREDDDFLSLNESLVKTPRRSKILFAVGALTVAVLLATFGVMSITSAALIAAVAVVLLGCVEVREAYRSIEWNILFLIYGMLGIGLAMEKTGGAELIANQVVSLSSGLGPVFVLAAIYLLASLLTEVVTNNAVAIILTPIVISIAASLDVDPRPFIVAVMFGASASFITPIGYQTNTYVYGAGGYKFGDFLKVGVPLNLILWATATLLIPKFWPF</sequence>
<dbReference type="PROSITE" id="PS51202">
    <property type="entry name" value="RCK_C"/>
    <property type="match status" value="1"/>
</dbReference>
<evidence type="ECO:0000256" key="1">
    <source>
        <dbReference type="ARBA" id="ARBA00004141"/>
    </source>
</evidence>
<dbReference type="Pfam" id="PF03600">
    <property type="entry name" value="CitMHS"/>
    <property type="match status" value="1"/>
</dbReference>
<evidence type="ECO:0000256" key="5">
    <source>
        <dbReference type="ARBA" id="ARBA00022989"/>
    </source>
</evidence>
<keyword evidence="10" id="KW-1185">Reference proteome</keyword>
<feature type="transmembrane region" description="Helical" evidence="7">
    <location>
        <begin position="535"/>
        <end position="553"/>
    </location>
</feature>
<evidence type="ECO:0000256" key="4">
    <source>
        <dbReference type="ARBA" id="ARBA00022737"/>
    </source>
</evidence>
<dbReference type="InterPro" id="IPR036721">
    <property type="entry name" value="RCK_C_sf"/>
</dbReference>
<feature type="transmembrane region" description="Helical" evidence="7">
    <location>
        <begin position="176"/>
        <end position="198"/>
    </location>
</feature>
<dbReference type="RefSeq" id="WP_379711924.1">
    <property type="nucleotide sequence ID" value="NZ_JBHTBS010000004.1"/>
</dbReference>
<feature type="transmembrane region" description="Helical" evidence="7">
    <location>
        <begin position="6"/>
        <end position="22"/>
    </location>
</feature>
<dbReference type="Proteomes" id="UP001596472">
    <property type="component" value="Unassembled WGS sequence"/>
</dbReference>
<feature type="domain" description="RCK C-terminal" evidence="8">
    <location>
        <begin position="302"/>
        <end position="387"/>
    </location>
</feature>
<evidence type="ECO:0000256" key="3">
    <source>
        <dbReference type="ARBA" id="ARBA00022692"/>
    </source>
</evidence>
<accession>A0ABW2L5A0</accession>
<dbReference type="InterPro" id="IPR004680">
    <property type="entry name" value="Cit_transptr-like_dom"/>
</dbReference>
<feature type="transmembrane region" description="Helical" evidence="7">
    <location>
        <begin position="140"/>
        <end position="164"/>
    </location>
</feature>
<dbReference type="InterPro" id="IPR006037">
    <property type="entry name" value="RCK_C"/>
</dbReference>
<evidence type="ECO:0000313" key="10">
    <source>
        <dbReference type="Proteomes" id="UP001596472"/>
    </source>
</evidence>
<dbReference type="SUPFAM" id="SSF116726">
    <property type="entry name" value="TrkA C-terminal domain-like"/>
    <property type="match status" value="2"/>
</dbReference>
<organism evidence="9 10">
    <name type="scientific">Haloferula chungangensis</name>
    <dbReference type="NCBI Taxonomy" id="1048331"/>
    <lineage>
        <taxon>Bacteria</taxon>
        <taxon>Pseudomonadati</taxon>
        <taxon>Verrucomicrobiota</taxon>
        <taxon>Verrucomicrobiia</taxon>
        <taxon>Verrucomicrobiales</taxon>
        <taxon>Verrucomicrobiaceae</taxon>
        <taxon>Haloferula</taxon>
    </lineage>
</organism>
<gene>
    <name evidence="9" type="ORF">ACFQY0_10180</name>
</gene>
<evidence type="ECO:0000313" key="9">
    <source>
        <dbReference type="EMBL" id="MFC7337544.1"/>
    </source>
</evidence>